<name>A0ABV8TTA6_9ACTN</name>
<dbReference type="Pfam" id="PF01551">
    <property type="entry name" value="Peptidase_M23"/>
    <property type="match status" value="1"/>
</dbReference>
<evidence type="ECO:0000313" key="6">
    <source>
        <dbReference type="EMBL" id="MFC4333755.1"/>
    </source>
</evidence>
<dbReference type="Gene3D" id="2.70.70.10">
    <property type="entry name" value="Glucose Permease (Domain IIA)"/>
    <property type="match status" value="1"/>
</dbReference>
<feature type="coiled-coil region" evidence="2">
    <location>
        <begin position="17"/>
        <end position="117"/>
    </location>
</feature>
<keyword evidence="2" id="KW-0175">Coiled coil</keyword>
<evidence type="ECO:0000256" key="1">
    <source>
        <dbReference type="ARBA" id="ARBA00022729"/>
    </source>
</evidence>
<evidence type="ECO:0000256" key="2">
    <source>
        <dbReference type="SAM" id="Coils"/>
    </source>
</evidence>
<feature type="compositionally biased region" description="Basic and acidic residues" evidence="3">
    <location>
        <begin position="180"/>
        <end position="193"/>
    </location>
</feature>
<dbReference type="SUPFAM" id="SSF51261">
    <property type="entry name" value="Duplicated hybrid motif"/>
    <property type="match status" value="1"/>
</dbReference>
<feature type="region of interest" description="Disordered" evidence="3">
    <location>
        <begin position="172"/>
        <end position="206"/>
    </location>
</feature>
<dbReference type="CDD" id="cd12797">
    <property type="entry name" value="M23_peptidase"/>
    <property type="match status" value="1"/>
</dbReference>
<proteinExistence type="predicted"/>
<evidence type="ECO:0000256" key="3">
    <source>
        <dbReference type="SAM" id="MobiDB-lite"/>
    </source>
</evidence>
<evidence type="ECO:0000256" key="4">
    <source>
        <dbReference type="SAM" id="SignalP"/>
    </source>
</evidence>
<organism evidence="6 7">
    <name type="scientific">Salininema proteolyticum</name>
    <dbReference type="NCBI Taxonomy" id="1607685"/>
    <lineage>
        <taxon>Bacteria</taxon>
        <taxon>Bacillati</taxon>
        <taxon>Actinomycetota</taxon>
        <taxon>Actinomycetes</taxon>
        <taxon>Glycomycetales</taxon>
        <taxon>Glycomycetaceae</taxon>
        <taxon>Salininema</taxon>
    </lineage>
</organism>
<dbReference type="InterPro" id="IPR011055">
    <property type="entry name" value="Dup_hybrid_motif"/>
</dbReference>
<feature type="compositionally biased region" description="Low complexity" evidence="3">
    <location>
        <begin position="254"/>
        <end position="263"/>
    </location>
</feature>
<comment type="caution">
    <text evidence="6">The sequence shown here is derived from an EMBL/GenBank/DDBJ whole genome shotgun (WGS) entry which is preliminary data.</text>
</comment>
<dbReference type="PANTHER" id="PTHR21666:SF289">
    <property type="entry name" value="L-ALA--D-GLU ENDOPEPTIDASE"/>
    <property type="match status" value="1"/>
</dbReference>
<dbReference type="InterPro" id="IPR016047">
    <property type="entry name" value="M23ase_b-sheet_dom"/>
</dbReference>
<sequence length="408" mass="43179">MSSVLLLLAAFATPAVAQSAEQRLDDVERRKAEVSSLLEGASEEVREAGQLLAEAEVELPGAEEALAVAEGLVAAAEIRSREAEDAVEEARAELESARKAEREAVDAVREARDERAEVFTSVYKGAEIGTLSRVMDSEDLGQAVDRLGYFQFLNESKQEAVEKVTLERTRARNAENAASRAKDAAEEAAQEAREAEEEAREQRDAAEAAFAEVKELNDTRADALAVAKSYEDEIERQYEDLKAESDELAAEIRAAQQAAADPGPGSGSGGPAAGTDSQFVLPVAGWKSSDFGYRADPFTGASVYHSGVDIAAGMGTGIHAGGPGTVIWAGWNGGYGNLTCIDHGGGIATCYGHQSQIHVSTGQYVDTDDVIGSIGSTGNSTGPHLHFEVRINGGQVDPVPYLPSCFCR</sequence>
<evidence type="ECO:0000259" key="5">
    <source>
        <dbReference type="Pfam" id="PF01551"/>
    </source>
</evidence>
<feature type="domain" description="M23ase beta-sheet core" evidence="5">
    <location>
        <begin position="304"/>
        <end position="398"/>
    </location>
</feature>
<dbReference type="EMBL" id="JBHSDK010000001">
    <property type="protein sequence ID" value="MFC4333755.1"/>
    <property type="molecule type" value="Genomic_DNA"/>
</dbReference>
<dbReference type="CDD" id="cd06503">
    <property type="entry name" value="ATP-synt_Fo_b"/>
    <property type="match status" value="1"/>
</dbReference>
<evidence type="ECO:0000313" key="7">
    <source>
        <dbReference type="Proteomes" id="UP001595823"/>
    </source>
</evidence>
<accession>A0ABV8TTA6</accession>
<dbReference type="InterPro" id="IPR050570">
    <property type="entry name" value="Cell_wall_metabolism_enzyme"/>
</dbReference>
<feature type="chain" id="PRO_5045180647" evidence="4">
    <location>
        <begin position="18"/>
        <end position="408"/>
    </location>
</feature>
<dbReference type="RefSeq" id="WP_380617487.1">
    <property type="nucleotide sequence ID" value="NZ_JBHSDK010000001.1"/>
</dbReference>
<feature type="signal peptide" evidence="4">
    <location>
        <begin position="1"/>
        <end position="17"/>
    </location>
</feature>
<keyword evidence="1 4" id="KW-0732">Signal</keyword>
<dbReference type="PANTHER" id="PTHR21666">
    <property type="entry name" value="PEPTIDASE-RELATED"/>
    <property type="match status" value="1"/>
</dbReference>
<dbReference type="Proteomes" id="UP001595823">
    <property type="component" value="Unassembled WGS sequence"/>
</dbReference>
<feature type="region of interest" description="Disordered" evidence="3">
    <location>
        <begin position="254"/>
        <end position="275"/>
    </location>
</feature>
<gene>
    <name evidence="6" type="ORF">ACFPET_00895</name>
</gene>
<reference evidence="7" key="1">
    <citation type="journal article" date="2019" name="Int. J. Syst. Evol. Microbiol.">
        <title>The Global Catalogue of Microorganisms (GCM) 10K type strain sequencing project: providing services to taxonomists for standard genome sequencing and annotation.</title>
        <authorList>
            <consortium name="The Broad Institute Genomics Platform"/>
            <consortium name="The Broad Institute Genome Sequencing Center for Infectious Disease"/>
            <person name="Wu L."/>
            <person name="Ma J."/>
        </authorList>
    </citation>
    <scope>NUCLEOTIDE SEQUENCE [LARGE SCALE GENOMIC DNA]</scope>
    <source>
        <strain evidence="7">IBRC-M 10908</strain>
    </source>
</reference>
<keyword evidence="7" id="KW-1185">Reference proteome</keyword>
<protein>
    <submittedName>
        <fullName evidence="6">Peptidoglycan DD-metalloendopeptidase family protein</fullName>
    </submittedName>
</protein>